<gene>
    <name evidence="3" type="primary">LOC106815327</name>
</gene>
<evidence type="ECO:0000313" key="2">
    <source>
        <dbReference type="Proteomes" id="UP000695022"/>
    </source>
</evidence>
<protein>
    <submittedName>
        <fullName evidence="3">Uncharacterized protein LOC106815327</fullName>
    </submittedName>
</protein>
<accession>A0ABM1EST9</accession>
<dbReference type="Pfam" id="PF01426">
    <property type="entry name" value="BAH"/>
    <property type="match status" value="1"/>
</dbReference>
<keyword evidence="2" id="KW-1185">Reference proteome</keyword>
<evidence type="ECO:0000313" key="3">
    <source>
        <dbReference type="RefSeq" id="XP_014675260.1"/>
    </source>
</evidence>
<sequence>MPSIKSENSTQDVAIEWDESDIWVDEQDPDVKHCRRCVVDGVTVTVGDCVCILNADAPGDKQHEKCFIGRVEEIHDNAADDGELSAVVAWYWRPHEIPRRMWKLLPSPGGAGPREVYMNTSRCSLEARTVAVETIFKKCEVVTLP</sequence>
<reference evidence="3" key="1">
    <citation type="submission" date="2025-08" db="UniProtKB">
        <authorList>
            <consortium name="RefSeq"/>
        </authorList>
    </citation>
    <scope>IDENTIFICATION</scope>
</reference>
<dbReference type="PROSITE" id="PS51038">
    <property type="entry name" value="BAH"/>
    <property type="match status" value="1"/>
</dbReference>
<proteinExistence type="predicted"/>
<dbReference type="Gene3D" id="2.30.30.490">
    <property type="match status" value="1"/>
</dbReference>
<evidence type="ECO:0000259" key="1">
    <source>
        <dbReference type="PROSITE" id="PS51038"/>
    </source>
</evidence>
<dbReference type="RefSeq" id="XP_014675260.1">
    <property type="nucleotide sequence ID" value="XM_014819774.1"/>
</dbReference>
<dbReference type="Proteomes" id="UP000695022">
    <property type="component" value="Unplaced"/>
</dbReference>
<dbReference type="InterPro" id="IPR043151">
    <property type="entry name" value="BAH_sf"/>
</dbReference>
<dbReference type="InterPro" id="IPR001025">
    <property type="entry name" value="BAH_dom"/>
</dbReference>
<feature type="domain" description="BAH" evidence="1">
    <location>
        <begin position="42"/>
        <end position="145"/>
    </location>
</feature>
<dbReference type="GeneID" id="106815327"/>
<organism evidence="2 3">
    <name type="scientific">Priapulus caudatus</name>
    <name type="common">Priapulid worm</name>
    <dbReference type="NCBI Taxonomy" id="37621"/>
    <lineage>
        <taxon>Eukaryota</taxon>
        <taxon>Metazoa</taxon>
        <taxon>Ecdysozoa</taxon>
        <taxon>Scalidophora</taxon>
        <taxon>Priapulida</taxon>
        <taxon>Priapulimorpha</taxon>
        <taxon>Priapulimorphida</taxon>
        <taxon>Priapulidae</taxon>
        <taxon>Priapulus</taxon>
    </lineage>
</organism>
<name>A0ABM1EST9_PRICU</name>